<dbReference type="EMBL" id="MNCJ02000325">
    <property type="protein sequence ID" value="KAF5786256.1"/>
    <property type="molecule type" value="Genomic_DNA"/>
</dbReference>
<gene>
    <name evidence="1" type="ORF">HanXRQr2_Chr10g0438661</name>
</gene>
<protein>
    <submittedName>
        <fullName evidence="1">Uncharacterized protein</fullName>
    </submittedName>
</protein>
<organism evidence="1 2">
    <name type="scientific">Helianthus annuus</name>
    <name type="common">Common sunflower</name>
    <dbReference type="NCBI Taxonomy" id="4232"/>
    <lineage>
        <taxon>Eukaryota</taxon>
        <taxon>Viridiplantae</taxon>
        <taxon>Streptophyta</taxon>
        <taxon>Embryophyta</taxon>
        <taxon>Tracheophyta</taxon>
        <taxon>Spermatophyta</taxon>
        <taxon>Magnoliopsida</taxon>
        <taxon>eudicotyledons</taxon>
        <taxon>Gunneridae</taxon>
        <taxon>Pentapetalae</taxon>
        <taxon>asterids</taxon>
        <taxon>campanulids</taxon>
        <taxon>Asterales</taxon>
        <taxon>Asteraceae</taxon>
        <taxon>Asteroideae</taxon>
        <taxon>Heliantheae alliance</taxon>
        <taxon>Heliantheae</taxon>
        <taxon>Helianthus</taxon>
    </lineage>
</organism>
<dbReference type="Proteomes" id="UP000215914">
    <property type="component" value="Unassembled WGS sequence"/>
</dbReference>
<dbReference type="AlphaFoldDB" id="A0A9K3HXX8"/>
<proteinExistence type="predicted"/>
<dbReference type="Gramene" id="mRNA:HanXRQr2_Chr10g0438661">
    <property type="protein sequence ID" value="CDS:HanXRQr2_Chr10g0438661.1"/>
    <property type="gene ID" value="HanXRQr2_Chr10g0438661"/>
</dbReference>
<evidence type="ECO:0000313" key="2">
    <source>
        <dbReference type="Proteomes" id="UP000215914"/>
    </source>
</evidence>
<accession>A0A9K3HXX8</accession>
<keyword evidence="2" id="KW-1185">Reference proteome</keyword>
<sequence length="60" mass="6789">MLNSFPPSNQTKRTLFSLPLNGSFHSSFITSYQTLPRSLAIAINHFCFRTMKKSKSFSSS</sequence>
<comment type="caution">
    <text evidence="1">The sequence shown here is derived from an EMBL/GenBank/DDBJ whole genome shotgun (WGS) entry which is preliminary data.</text>
</comment>
<reference evidence="1" key="2">
    <citation type="submission" date="2020-06" db="EMBL/GenBank/DDBJ databases">
        <title>Helianthus annuus Genome sequencing and assembly Release 2.</title>
        <authorList>
            <person name="Gouzy J."/>
            <person name="Langlade N."/>
            <person name="Munos S."/>
        </authorList>
    </citation>
    <scope>NUCLEOTIDE SEQUENCE</scope>
    <source>
        <tissue evidence="1">Leaves</tissue>
    </source>
</reference>
<evidence type="ECO:0000313" key="1">
    <source>
        <dbReference type="EMBL" id="KAF5786256.1"/>
    </source>
</evidence>
<reference evidence="1" key="1">
    <citation type="journal article" date="2017" name="Nature">
        <title>The sunflower genome provides insights into oil metabolism, flowering and Asterid evolution.</title>
        <authorList>
            <person name="Badouin H."/>
            <person name="Gouzy J."/>
            <person name="Grassa C.J."/>
            <person name="Murat F."/>
            <person name="Staton S.E."/>
            <person name="Cottret L."/>
            <person name="Lelandais-Briere C."/>
            <person name="Owens G.L."/>
            <person name="Carrere S."/>
            <person name="Mayjonade B."/>
            <person name="Legrand L."/>
            <person name="Gill N."/>
            <person name="Kane N.C."/>
            <person name="Bowers J.E."/>
            <person name="Hubner S."/>
            <person name="Bellec A."/>
            <person name="Berard A."/>
            <person name="Berges H."/>
            <person name="Blanchet N."/>
            <person name="Boniface M.C."/>
            <person name="Brunel D."/>
            <person name="Catrice O."/>
            <person name="Chaidir N."/>
            <person name="Claudel C."/>
            <person name="Donnadieu C."/>
            <person name="Faraut T."/>
            <person name="Fievet G."/>
            <person name="Helmstetter N."/>
            <person name="King M."/>
            <person name="Knapp S.J."/>
            <person name="Lai Z."/>
            <person name="Le Paslier M.C."/>
            <person name="Lippi Y."/>
            <person name="Lorenzon L."/>
            <person name="Mandel J.R."/>
            <person name="Marage G."/>
            <person name="Marchand G."/>
            <person name="Marquand E."/>
            <person name="Bret-Mestries E."/>
            <person name="Morien E."/>
            <person name="Nambeesan S."/>
            <person name="Nguyen T."/>
            <person name="Pegot-Espagnet P."/>
            <person name="Pouilly N."/>
            <person name="Raftis F."/>
            <person name="Sallet E."/>
            <person name="Schiex T."/>
            <person name="Thomas J."/>
            <person name="Vandecasteele C."/>
            <person name="Vares D."/>
            <person name="Vear F."/>
            <person name="Vautrin S."/>
            <person name="Crespi M."/>
            <person name="Mangin B."/>
            <person name="Burke J.M."/>
            <person name="Salse J."/>
            <person name="Munos S."/>
            <person name="Vincourt P."/>
            <person name="Rieseberg L.H."/>
            <person name="Langlade N.B."/>
        </authorList>
    </citation>
    <scope>NUCLEOTIDE SEQUENCE</scope>
    <source>
        <tissue evidence="1">Leaves</tissue>
    </source>
</reference>
<name>A0A9K3HXX8_HELAN</name>